<keyword evidence="3" id="KW-0378">Hydrolase</keyword>
<dbReference type="Gene3D" id="3.60.15.10">
    <property type="entry name" value="Ribonuclease Z/Hydroxyacylglutathione hydrolase-like"/>
    <property type="match status" value="1"/>
</dbReference>
<accession>D1AN41</accession>
<dbReference type="Pfam" id="PF00753">
    <property type="entry name" value="Lactamase_B"/>
    <property type="match status" value="1"/>
</dbReference>
<evidence type="ECO:0000256" key="2">
    <source>
        <dbReference type="ARBA" id="ARBA00022723"/>
    </source>
</evidence>
<dbReference type="InterPro" id="IPR001279">
    <property type="entry name" value="Metallo-B-lactamas"/>
</dbReference>
<evidence type="ECO:0000256" key="4">
    <source>
        <dbReference type="ARBA" id="ARBA00022833"/>
    </source>
</evidence>
<dbReference type="EMBL" id="CP001739">
    <property type="protein sequence ID" value="ACZ07417.1"/>
    <property type="molecule type" value="Genomic_DNA"/>
</dbReference>
<dbReference type="SUPFAM" id="SSF56281">
    <property type="entry name" value="Metallo-hydrolase/oxidoreductase"/>
    <property type="match status" value="1"/>
</dbReference>
<keyword evidence="4" id="KW-0862">Zinc</keyword>
<proteinExistence type="predicted"/>
<sequence>MKIKTAGVMILLVTVACGKIEEGKNFISYSSNETVIQGNDKMSGEVTLLSGKASIQGEVRSFQNKGRFSSTVHVLSSEKGNILIDPGHYSEELSRYAESIGGLDAILITHGHWDNIYSLDEAAAANPNAKIYIHELDYNFLRDPVLNCSDINGFSLMLDTKPLTFTEGTYTIGGYTFEIIHTPGHTCGSSIFYFEEENVLFGGDTIMSELVGSAKHPTGNEKERENTIKKFKQLKFSDDMKVFGGHRKNTVYKELMKINKDLQ</sequence>
<dbReference type="PANTHER" id="PTHR46233:SF3">
    <property type="entry name" value="HYDROXYACYLGLUTATHIONE HYDROLASE GLOC"/>
    <property type="match status" value="1"/>
</dbReference>
<dbReference type="PROSITE" id="PS51257">
    <property type="entry name" value="PROKAR_LIPOPROTEIN"/>
    <property type="match status" value="1"/>
</dbReference>
<comment type="cofactor">
    <cofactor evidence="1">
        <name>Zn(2+)</name>
        <dbReference type="ChEBI" id="CHEBI:29105"/>
    </cofactor>
</comment>
<dbReference type="GO" id="GO:0016787">
    <property type="term" value="F:hydrolase activity"/>
    <property type="evidence" value="ECO:0007669"/>
    <property type="project" value="UniProtKB-KW"/>
</dbReference>
<dbReference type="Proteomes" id="UP000000845">
    <property type="component" value="Chromosome"/>
</dbReference>
<dbReference type="RefSeq" id="WP_012860015.1">
    <property type="nucleotide sequence ID" value="NC_013517.1"/>
</dbReference>
<gene>
    <name evidence="6" type="ordered locus">Sterm_0543</name>
</gene>
<dbReference type="HOGENOM" id="CLU_030571_5_2_0"/>
<evidence type="ECO:0000259" key="5">
    <source>
        <dbReference type="SMART" id="SM00849"/>
    </source>
</evidence>
<dbReference type="InterPro" id="IPR051453">
    <property type="entry name" value="MBL_Glyoxalase_II"/>
</dbReference>
<dbReference type="KEGG" id="str:Sterm_0543"/>
<dbReference type="eggNOG" id="COG0491">
    <property type="taxonomic scope" value="Bacteria"/>
</dbReference>
<dbReference type="PANTHER" id="PTHR46233">
    <property type="entry name" value="HYDROXYACYLGLUTATHIONE HYDROLASE GLOC"/>
    <property type="match status" value="1"/>
</dbReference>
<name>D1AN41_SEBTE</name>
<dbReference type="InterPro" id="IPR036866">
    <property type="entry name" value="RibonucZ/Hydroxyglut_hydro"/>
</dbReference>
<dbReference type="SMART" id="SM00849">
    <property type="entry name" value="Lactamase_B"/>
    <property type="match status" value="1"/>
</dbReference>
<evidence type="ECO:0000256" key="3">
    <source>
        <dbReference type="ARBA" id="ARBA00022801"/>
    </source>
</evidence>
<keyword evidence="7" id="KW-1185">Reference proteome</keyword>
<dbReference type="CDD" id="cd06262">
    <property type="entry name" value="metallo-hydrolase-like_MBL-fold"/>
    <property type="match status" value="1"/>
</dbReference>
<dbReference type="GO" id="GO:0046872">
    <property type="term" value="F:metal ion binding"/>
    <property type="evidence" value="ECO:0007669"/>
    <property type="project" value="UniProtKB-KW"/>
</dbReference>
<dbReference type="AlphaFoldDB" id="D1AN41"/>
<organism evidence="6 7">
    <name type="scientific">Sebaldella termitidis (strain ATCC 33386 / NCTC 11300)</name>
    <dbReference type="NCBI Taxonomy" id="526218"/>
    <lineage>
        <taxon>Bacteria</taxon>
        <taxon>Fusobacteriati</taxon>
        <taxon>Fusobacteriota</taxon>
        <taxon>Fusobacteriia</taxon>
        <taxon>Fusobacteriales</taxon>
        <taxon>Leptotrichiaceae</taxon>
        <taxon>Sebaldella</taxon>
    </lineage>
</organism>
<feature type="domain" description="Metallo-beta-lactamase" evidence="5">
    <location>
        <begin position="69"/>
        <end position="246"/>
    </location>
</feature>
<evidence type="ECO:0000313" key="7">
    <source>
        <dbReference type="Proteomes" id="UP000000845"/>
    </source>
</evidence>
<keyword evidence="2" id="KW-0479">Metal-binding</keyword>
<evidence type="ECO:0000313" key="6">
    <source>
        <dbReference type="EMBL" id="ACZ07417.1"/>
    </source>
</evidence>
<reference evidence="7" key="1">
    <citation type="submission" date="2009-09" db="EMBL/GenBank/DDBJ databases">
        <title>The complete chromosome of Sebaldella termitidis ATCC 33386.</title>
        <authorList>
            <consortium name="US DOE Joint Genome Institute (JGI-PGF)"/>
            <person name="Lucas S."/>
            <person name="Copeland A."/>
            <person name="Lapidus A."/>
            <person name="Glavina del Rio T."/>
            <person name="Dalin E."/>
            <person name="Tice H."/>
            <person name="Bruce D."/>
            <person name="Goodwin L."/>
            <person name="Pitluck S."/>
            <person name="Kyrpides N."/>
            <person name="Mavromatis K."/>
            <person name="Ivanova N."/>
            <person name="Mikhailova N."/>
            <person name="Sims D."/>
            <person name="Meincke L."/>
            <person name="Brettin T."/>
            <person name="Detter J.C."/>
            <person name="Han C."/>
            <person name="Larimer F."/>
            <person name="Land M."/>
            <person name="Hauser L."/>
            <person name="Markowitz V."/>
            <person name="Cheng J.F."/>
            <person name="Hugenholtz P."/>
            <person name="Woyke T."/>
            <person name="Wu D."/>
            <person name="Eisen J.A."/>
        </authorList>
    </citation>
    <scope>NUCLEOTIDE SEQUENCE [LARGE SCALE GENOMIC DNA]</scope>
    <source>
        <strain evidence="7">ATCC 33386 / NCTC 11300</strain>
    </source>
</reference>
<evidence type="ECO:0000256" key="1">
    <source>
        <dbReference type="ARBA" id="ARBA00001947"/>
    </source>
</evidence>
<reference evidence="6 7" key="2">
    <citation type="journal article" date="2010" name="Stand. Genomic Sci.">
        <title>Complete genome sequence of Sebaldella termitidis type strain (NCTC 11300).</title>
        <authorList>
            <person name="Harmon-Smith M."/>
            <person name="Celia L."/>
            <person name="Chertkov O."/>
            <person name="Lapidus A."/>
            <person name="Copeland A."/>
            <person name="Glavina Del Rio T."/>
            <person name="Nolan M."/>
            <person name="Lucas S."/>
            <person name="Tice H."/>
            <person name="Cheng J.F."/>
            <person name="Han C."/>
            <person name="Detter J.C."/>
            <person name="Bruce D."/>
            <person name="Goodwin L."/>
            <person name="Pitluck S."/>
            <person name="Pati A."/>
            <person name="Liolios K."/>
            <person name="Ivanova N."/>
            <person name="Mavromatis K."/>
            <person name="Mikhailova N."/>
            <person name="Chen A."/>
            <person name="Palaniappan K."/>
            <person name="Land M."/>
            <person name="Hauser L."/>
            <person name="Chang Y.J."/>
            <person name="Jeffries C.D."/>
            <person name="Brettin T."/>
            <person name="Goker M."/>
            <person name="Beck B."/>
            <person name="Bristow J."/>
            <person name="Eisen J.A."/>
            <person name="Markowitz V."/>
            <person name="Hugenholtz P."/>
            <person name="Kyrpides N.C."/>
            <person name="Klenk H.P."/>
            <person name="Chen F."/>
        </authorList>
    </citation>
    <scope>NUCLEOTIDE SEQUENCE [LARGE SCALE GENOMIC DNA]</scope>
    <source>
        <strain evidence="7">ATCC 33386 / NCTC 11300</strain>
    </source>
</reference>
<dbReference type="STRING" id="526218.Sterm_0543"/>
<protein>
    <submittedName>
        <fullName evidence="6">Beta-lactamase domain protein</fullName>
    </submittedName>
</protein>